<keyword evidence="2" id="KW-1185">Reference proteome</keyword>
<accession>A0A1Q5T5M2</accession>
<reference evidence="1 2" key="1">
    <citation type="submission" date="2016-10" db="EMBL/GenBank/DDBJ databases">
        <title>Genome sequence of the ascomycete fungus Penicillium subrubescens.</title>
        <authorList>
            <person name="De Vries R.P."/>
            <person name="Peng M."/>
            <person name="Dilokpimol A."/>
            <person name="Hilden K."/>
            <person name="Makela M.R."/>
            <person name="Grigoriev I."/>
            <person name="Riley R."/>
            <person name="Granchi Z."/>
        </authorList>
    </citation>
    <scope>NUCLEOTIDE SEQUENCE [LARGE SCALE GENOMIC DNA]</scope>
    <source>
        <strain evidence="1 2">CBS 132785</strain>
    </source>
</reference>
<evidence type="ECO:0000313" key="2">
    <source>
        <dbReference type="Proteomes" id="UP000186955"/>
    </source>
</evidence>
<organism evidence="1 2">
    <name type="scientific">Penicillium subrubescens</name>
    <dbReference type="NCBI Taxonomy" id="1316194"/>
    <lineage>
        <taxon>Eukaryota</taxon>
        <taxon>Fungi</taxon>
        <taxon>Dikarya</taxon>
        <taxon>Ascomycota</taxon>
        <taxon>Pezizomycotina</taxon>
        <taxon>Eurotiomycetes</taxon>
        <taxon>Eurotiomycetidae</taxon>
        <taxon>Eurotiales</taxon>
        <taxon>Aspergillaceae</taxon>
        <taxon>Penicillium</taxon>
    </lineage>
</organism>
<protein>
    <submittedName>
        <fullName evidence="1">Uncharacterized protein</fullName>
    </submittedName>
</protein>
<dbReference type="EMBL" id="MNBE01000702">
    <property type="protein sequence ID" value="OKO95524.1"/>
    <property type="molecule type" value="Genomic_DNA"/>
</dbReference>
<dbReference type="AlphaFoldDB" id="A0A1Q5T5M2"/>
<comment type="caution">
    <text evidence="1">The sequence shown here is derived from an EMBL/GenBank/DDBJ whole genome shotgun (WGS) entry which is preliminary data.</text>
</comment>
<dbReference type="STRING" id="1316194.A0A1Q5T5M2"/>
<dbReference type="Proteomes" id="UP000186955">
    <property type="component" value="Unassembled WGS sequence"/>
</dbReference>
<sequence>MRRHATLNAKLDAKVRKGIPIKHGADGEDYYAMEYDLHAHYFSAHCEVSFWFEDKHPSLISGLRSIKMGIFWVAFGGSEVEARGTNAHLELGNMEK</sequence>
<evidence type="ECO:0000313" key="1">
    <source>
        <dbReference type="EMBL" id="OKO95524.1"/>
    </source>
</evidence>
<proteinExistence type="predicted"/>
<gene>
    <name evidence="1" type="ORF">PENSUB_11036</name>
</gene>
<name>A0A1Q5T5M2_9EURO</name>